<dbReference type="InterPro" id="IPR007492">
    <property type="entry name" value="LytTR_DNA-bd_dom"/>
</dbReference>
<dbReference type="OrthoDB" id="960992at2"/>
<sequence length="110" mass="13086">MENDTYFLLPNKHRKFEKIPFSEILYLQGNINYTLIHLQSGKVKISPRTLRFHVNNSLDDNFIRIHRAFCVNRSYIQSYNEKESANFLLLTSGIKLSVSRRKKRELLKIN</sequence>
<dbReference type="RefSeq" id="WP_109741399.1">
    <property type="nucleotide sequence ID" value="NZ_QGGO01000002.1"/>
</dbReference>
<dbReference type="Gene3D" id="2.40.50.1020">
    <property type="entry name" value="LytTr DNA-binding domain"/>
    <property type="match status" value="1"/>
</dbReference>
<dbReference type="EMBL" id="QGGO01000002">
    <property type="protein sequence ID" value="PWK29075.1"/>
    <property type="molecule type" value="Genomic_DNA"/>
</dbReference>
<dbReference type="PROSITE" id="PS50930">
    <property type="entry name" value="HTH_LYTTR"/>
    <property type="match status" value="1"/>
</dbReference>
<reference evidence="2 3" key="1">
    <citation type="submission" date="2018-05" db="EMBL/GenBank/DDBJ databases">
        <title>Genomic Encyclopedia of Archaeal and Bacterial Type Strains, Phase II (KMG-II): from individual species to whole genera.</title>
        <authorList>
            <person name="Goeker M."/>
        </authorList>
    </citation>
    <scope>NUCLEOTIDE SEQUENCE [LARGE SCALE GENOMIC DNA]</scope>
    <source>
        <strain evidence="2 3">DSM 22214</strain>
    </source>
</reference>
<evidence type="ECO:0000313" key="3">
    <source>
        <dbReference type="Proteomes" id="UP000245489"/>
    </source>
</evidence>
<dbReference type="PANTHER" id="PTHR37299">
    <property type="entry name" value="TRANSCRIPTIONAL REGULATOR-RELATED"/>
    <property type="match status" value="1"/>
</dbReference>
<keyword evidence="3" id="KW-1185">Reference proteome</keyword>
<gene>
    <name evidence="2" type="ORF">LV89_00629</name>
</gene>
<dbReference type="Proteomes" id="UP000245489">
    <property type="component" value="Unassembled WGS sequence"/>
</dbReference>
<dbReference type="AlphaFoldDB" id="A0A316EHT9"/>
<accession>A0A316EHT9</accession>
<evidence type="ECO:0000259" key="1">
    <source>
        <dbReference type="PROSITE" id="PS50930"/>
    </source>
</evidence>
<feature type="domain" description="HTH LytTR-type" evidence="1">
    <location>
        <begin position="11"/>
        <end position="110"/>
    </location>
</feature>
<name>A0A316EHT9_9BACT</name>
<dbReference type="PANTHER" id="PTHR37299:SF1">
    <property type="entry name" value="STAGE 0 SPORULATION PROTEIN A HOMOLOG"/>
    <property type="match status" value="1"/>
</dbReference>
<dbReference type="Pfam" id="PF04397">
    <property type="entry name" value="LytTR"/>
    <property type="match status" value="1"/>
</dbReference>
<dbReference type="GO" id="GO:0003677">
    <property type="term" value="F:DNA binding"/>
    <property type="evidence" value="ECO:0007669"/>
    <property type="project" value="InterPro"/>
</dbReference>
<dbReference type="InterPro" id="IPR046947">
    <property type="entry name" value="LytR-like"/>
</dbReference>
<proteinExistence type="predicted"/>
<comment type="caution">
    <text evidence="2">The sequence shown here is derived from an EMBL/GenBank/DDBJ whole genome shotgun (WGS) entry which is preliminary data.</text>
</comment>
<protein>
    <submittedName>
        <fullName evidence="2">Two-component system LytT family response regulator</fullName>
    </submittedName>
</protein>
<organism evidence="2 3">
    <name type="scientific">Arcicella aurantiaca</name>
    <dbReference type="NCBI Taxonomy" id="591202"/>
    <lineage>
        <taxon>Bacteria</taxon>
        <taxon>Pseudomonadati</taxon>
        <taxon>Bacteroidota</taxon>
        <taxon>Cytophagia</taxon>
        <taxon>Cytophagales</taxon>
        <taxon>Flectobacillaceae</taxon>
        <taxon>Arcicella</taxon>
    </lineage>
</organism>
<evidence type="ECO:0000313" key="2">
    <source>
        <dbReference type="EMBL" id="PWK29075.1"/>
    </source>
</evidence>
<dbReference type="GO" id="GO:0000156">
    <property type="term" value="F:phosphorelay response regulator activity"/>
    <property type="evidence" value="ECO:0007669"/>
    <property type="project" value="InterPro"/>
</dbReference>
<dbReference type="SMART" id="SM00850">
    <property type="entry name" value="LytTR"/>
    <property type="match status" value="1"/>
</dbReference>